<evidence type="ECO:0000313" key="6">
    <source>
        <dbReference type="RefSeq" id="XP_017876021.1"/>
    </source>
</evidence>
<comment type="subunit">
    <text evidence="2">Heterohexamer of two PFD-alpha type and four PFD-beta type subunits.</text>
</comment>
<reference evidence="6" key="1">
    <citation type="submission" date="2025-08" db="UniProtKB">
        <authorList>
            <consortium name="RefSeq"/>
        </authorList>
    </citation>
    <scope>IDENTIFICATION</scope>
    <source>
        <tissue evidence="6">Whole body</tissue>
    </source>
</reference>
<dbReference type="PANTHER" id="PTHR20903:SF0">
    <property type="entry name" value="PREFOLDIN SUBUNIT 1"/>
    <property type="match status" value="1"/>
</dbReference>
<dbReference type="GO" id="GO:0016272">
    <property type="term" value="C:prefoldin complex"/>
    <property type="evidence" value="ECO:0007669"/>
    <property type="project" value="InterPro"/>
</dbReference>
<dbReference type="InterPro" id="IPR009053">
    <property type="entry name" value="Prefoldin"/>
</dbReference>
<dbReference type="Gene3D" id="1.10.287.370">
    <property type="match status" value="1"/>
</dbReference>
<name>A0AAJ7ISM4_9HYME</name>
<dbReference type="KEGG" id="ccal:108622578"/>
<keyword evidence="5" id="KW-1185">Reference proteome</keyword>
<dbReference type="GeneID" id="108622578"/>
<dbReference type="GO" id="GO:0005737">
    <property type="term" value="C:cytoplasm"/>
    <property type="evidence" value="ECO:0007669"/>
    <property type="project" value="TreeGrafter"/>
</dbReference>
<evidence type="ECO:0000256" key="2">
    <source>
        <dbReference type="ARBA" id="ARBA00011695"/>
    </source>
</evidence>
<evidence type="ECO:0000256" key="3">
    <source>
        <dbReference type="ARBA" id="ARBA00023186"/>
    </source>
</evidence>
<accession>A0AAJ7ISM4</accession>
<evidence type="ECO:0000256" key="4">
    <source>
        <dbReference type="SAM" id="Coils"/>
    </source>
</evidence>
<dbReference type="RefSeq" id="XP_017876021.1">
    <property type="nucleotide sequence ID" value="XM_018020532.2"/>
</dbReference>
<dbReference type="AlphaFoldDB" id="A0AAJ7ISM4"/>
<feature type="coiled-coil region" evidence="4">
    <location>
        <begin position="70"/>
        <end position="125"/>
    </location>
</feature>
<protein>
    <submittedName>
        <fullName evidence="6">Prefoldin subunit 1</fullName>
    </submittedName>
</protein>
<keyword evidence="4" id="KW-0175">Coiled coil</keyword>
<dbReference type="SUPFAM" id="SSF46579">
    <property type="entry name" value="Prefoldin"/>
    <property type="match status" value="1"/>
</dbReference>
<evidence type="ECO:0000313" key="5">
    <source>
        <dbReference type="Proteomes" id="UP000694925"/>
    </source>
</evidence>
<dbReference type="GO" id="GO:0051082">
    <property type="term" value="F:unfolded protein binding"/>
    <property type="evidence" value="ECO:0007669"/>
    <property type="project" value="InterPro"/>
</dbReference>
<dbReference type="Pfam" id="PF01920">
    <property type="entry name" value="Prefoldin_2"/>
    <property type="match status" value="1"/>
</dbReference>
<keyword evidence="3" id="KW-0143">Chaperone</keyword>
<sequence>MARKPDLELRVAFWQLHDKMIDTQQKLKLADLQIDKLKRSKQFAELTMKEVTSYPKNTRTYESVGRMFLLDSMENIKANLDKRMKTADEKVKTLENNKAYLQQNLKESENNIREMIQQKQNKEAKK</sequence>
<dbReference type="CTD" id="5201"/>
<proteinExistence type="inferred from homology"/>
<dbReference type="GO" id="GO:0044183">
    <property type="term" value="F:protein folding chaperone"/>
    <property type="evidence" value="ECO:0007669"/>
    <property type="project" value="TreeGrafter"/>
</dbReference>
<dbReference type="CDD" id="cd23164">
    <property type="entry name" value="Prefoldin_1"/>
    <property type="match status" value="1"/>
</dbReference>
<evidence type="ECO:0000256" key="1">
    <source>
        <dbReference type="ARBA" id="ARBA00008045"/>
    </source>
</evidence>
<dbReference type="InterPro" id="IPR002777">
    <property type="entry name" value="PFD_beta-like"/>
</dbReference>
<dbReference type="PANTHER" id="PTHR20903">
    <property type="entry name" value="PREFOLDIN SUBUNIT 1-RELATED"/>
    <property type="match status" value="1"/>
</dbReference>
<gene>
    <name evidence="6" type="primary">LOC108622578</name>
</gene>
<organism evidence="5 6">
    <name type="scientific">Ceratina calcarata</name>
    <dbReference type="NCBI Taxonomy" id="156304"/>
    <lineage>
        <taxon>Eukaryota</taxon>
        <taxon>Metazoa</taxon>
        <taxon>Ecdysozoa</taxon>
        <taxon>Arthropoda</taxon>
        <taxon>Hexapoda</taxon>
        <taxon>Insecta</taxon>
        <taxon>Pterygota</taxon>
        <taxon>Neoptera</taxon>
        <taxon>Endopterygota</taxon>
        <taxon>Hymenoptera</taxon>
        <taxon>Apocrita</taxon>
        <taxon>Aculeata</taxon>
        <taxon>Apoidea</taxon>
        <taxon>Anthophila</taxon>
        <taxon>Apidae</taxon>
        <taxon>Ceratina</taxon>
        <taxon>Zadontomerus</taxon>
    </lineage>
</organism>
<comment type="similarity">
    <text evidence="1">Belongs to the prefoldin subunit beta family.</text>
</comment>
<dbReference type="Proteomes" id="UP000694925">
    <property type="component" value="Unplaced"/>
</dbReference>